<evidence type="ECO:0000313" key="2">
    <source>
        <dbReference type="Proteomes" id="UP001176961"/>
    </source>
</evidence>
<proteinExistence type="predicted"/>
<reference evidence="1" key="1">
    <citation type="submission" date="2023-07" db="EMBL/GenBank/DDBJ databases">
        <authorList>
            <consortium name="CYATHOMIX"/>
        </authorList>
    </citation>
    <scope>NUCLEOTIDE SEQUENCE</scope>
    <source>
        <strain evidence="1">N/A</strain>
    </source>
</reference>
<dbReference type="Proteomes" id="UP001176961">
    <property type="component" value="Unassembled WGS sequence"/>
</dbReference>
<dbReference type="PANTHER" id="PTHR31389">
    <property type="entry name" value="LD39211P"/>
    <property type="match status" value="1"/>
</dbReference>
<dbReference type="InterPro" id="IPR012444">
    <property type="entry name" value="DUF1647"/>
</dbReference>
<organism evidence="1 2">
    <name type="scientific">Cylicocyclus nassatus</name>
    <name type="common">Nematode worm</name>
    <dbReference type="NCBI Taxonomy" id="53992"/>
    <lineage>
        <taxon>Eukaryota</taxon>
        <taxon>Metazoa</taxon>
        <taxon>Ecdysozoa</taxon>
        <taxon>Nematoda</taxon>
        <taxon>Chromadorea</taxon>
        <taxon>Rhabditida</taxon>
        <taxon>Rhabditina</taxon>
        <taxon>Rhabditomorpha</taxon>
        <taxon>Strongyloidea</taxon>
        <taxon>Strongylidae</taxon>
        <taxon>Cylicocyclus</taxon>
    </lineage>
</organism>
<dbReference type="AlphaFoldDB" id="A0AA36GU53"/>
<keyword evidence="2" id="KW-1185">Reference proteome</keyword>
<protein>
    <submittedName>
        <fullName evidence="1">Uncharacterized protein</fullName>
    </submittedName>
</protein>
<dbReference type="PANTHER" id="PTHR31389:SF4">
    <property type="entry name" value="LD39211P"/>
    <property type="match status" value="1"/>
</dbReference>
<name>A0AA36GU53_CYLNA</name>
<sequence length="118" mass="13446">MILFIVYNHVGFSPAEILIDQSPAHLKNGCICNHKNVTYNFCYQLPSNRLIKGKRFNCNFSSYLEEFGILSSSNIIDLETKEMPMPAFVTAMSENHYAEGLTLVRFVCISCAKNWRGE</sequence>
<accession>A0AA36GU53</accession>
<gene>
    <name evidence="1" type="ORF">CYNAS_LOCUS10167</name>
</gene>
<comment type="caution">
    <text evidence="1">The sequence shown here is derived from an EMBL/GenBank/DDBJ whole genome shotgun (WGS) entry which is preliminary data.</text>
</comment>
<dbReference type="Pfam" id="PF07801">
    <property type="entry name" value="DUF1647"/>
    <property type="match status" value="1"/>
</dbReference>
<dbReference type="EMBL" id="CATQJL010000223">
    <property type="protein sequence ID" value="CAJ0598184.1"/>
    <property type="molecule type" value="Genomic_DNA"/>
</dbReference>
<evidence type="ECO:0000313" key="1">
    <source>
        <dbReference type="EMBL" id="CAJ0598184.1"/>
    </source>
</evidence>